<comment type="caution">
    <text evidence="1">The sequence shown here is derived from an EMBL/GenBank/DDBJ whole genome shotgun (WGS) entry which is preliminary data.</text>
</comment>
<organism evidence="1 2">
    <name type="scientific">Gossypium arboreum</name>
    <name type="common">Tree cotton</name>
    <name type="synonym">Gossypium nanking</name>
    <dbReference type="NCBI Taxonomy" id="29729"/>
    <lineage>
        <taxon>Eukaryota</taxon>
        <taxon>Viridiplantae</taxon>
        <taxon>Streptophyta</taxon>
        <taxon>Embryophyta</taxon>
        <taxon>Tracheophyta</taxon>
        <taxon>Spermatophyta</taxon>
        <taxon>Magnoliopsida</taxon>
        <taxon>eudicotyledons</taxon>
        <taxon>Gunneridae</taxon>
        <taxon>Pentapetalae</taxon>
        <taxon>rosids</taxon>
        <taxon>malvids</taxon>
        <taxon>Malvales</taxon>
        <taxon>Malvaceae</taxon>
        <taxon>Malvoideae</taxon>
        <taxon>Gossypium</taxon>
    </lineage>
</organism>
<dbReference type="Proteomes" id="UP000032142">
    <property type="component" value="Unassembled WGS sequence"/>
</dbReference>
<sequence length="13" mass="1411">MRASWGAVKGQGY</sequence>
<dbReference type="EMBL" id="JRRC01041931">
    <property type="protein sequence ID" value="KHF98515.1"/>
    <property type="molecule type" value="Genomic_DNA"/>
</dbReference>
<gene>
    <name evidence="1" type="ORF">F383_37926</name>
</gene>
<reference evidence="2" key="1">
    <citation type="submission" date="2014-09" db="EMBL/GenBank/DDBJ databases">
        <authorList>
            <person name="Mudge J."/>
            <person name="Ramaraj T."/>
            <person name="Lindquist I.E."/>
            <person name="Bharti A.K."/>
            <person name="Sundararajan A."/>
            <person name="Cameron C.T."/>
            <person name="Woodward J.E."/>
            <person name="May G.D."/>
            <person name="Brubaker C."/>
            <person name="Broadhvest J."/>
            <person name="Wilkins T.A."/>
        </authorList>
    </citation>
    <scope>NUCLEOTIDE SEQUENCE</scope>
    <source>
        <strain evidence="2">cv. AKA8401</strain>
    </source>
</reference>
<name>A0A0B0MHX5_GOSAR</name>
<proteinExistence type="predicted"/>
<keyword evidence="2" id="KW-1185">Reference proteome</keyword>
<evidence type="ECO:0000313" key="1">
    <source>
        <dbReference type="EMBL" id="KHF98515.1"/>
    </source>
</evidence>
<accession>A0A0B0MHX5</accession>
<evidence type="ECO:0000313" key="2">
    <source>
        <dbReference type="Proteomes" id="UP000032142"/>
    </source>
</evidence>
<protein>
    <submittedName>
        <fullName evidence="1">Uncharacterized protein</fullName>
    </submittedName>
</protein>